<name>A0AA86REM5_9EUKA</name>
<sequence length="152" mass="17429">MMQELSFPGNLCQSTCRTVFCLQIFCAPAQCSNTNDIQRNVYNYSQNSSFATRFEVQTVTIYNSMKRTQICQLMQSANFGSRGLLLYQMQNVVQLQQQNFGYPRSYTRSNNSLDNIVTLQIYTVNIIQVAVKIFRQLIAQKNPTNIADPLVE</sequence>
<dbReference type="EMBL" id="CATOUU010001084">
    <property type="protein sequence ID" value="CAI9970876.1"/>
    <property type="molecule type" value="Genomic_DNA"/>
</dbReference>
<dbReference type="EMBL" id="CATOUU010001084">
    <property type="protein sequence ID" value="CAI9970879.1"/>
    <property type="molecule type" value="Genomic_DNA"/>
</dbReference>
<dbReference type="EMBL" id="CAXDID020000127">
    <property type="protein sequence ID" value="CAL6034002.1"/>
    <property type="molecule type" value="Genomic_DNA"/>
</dbReference>
<gene>
    <name evidence="3" type="ORF">HINF_LOCUS35240</name>
    <name evidence="4" type="ORF">HINF_LOCUS35243</name>
    <name evidence="1" type="ORF">HINF_LOCUS58521</name>
    <name evidence="2" type="ORF">HINF_LOCUS58524</name>
</gene>
<evidence type="ECO:0000313" key="5">
    <source>
        <dbReference type="Proteomes" id="UP001642409"/>
    </source>
</evidence>
<reference evidence="3 5" key="2">
    <citation type="submission" date="2024-07" db="EMBL/GenBank/DDBJ databases">
        <authorList>
            <person name="Akdeniz Z."/>
        </authorList>
    </citation>
    <scope>NUCLEOTIDE SEQUENCE [LARGE SCALE GENOMIC DNA]</scope>
</reference>
<dbReference type="EMBL" id="CAXDID020000127">
    <property type="protein sequence ID" value="CAL6034008.1"/>
    <property type="molecule type" value="Genomic_DNA"/>
</dbReference>
<dbReference type="Proteomes" id="UP001642409">
    <property type="component" value="Unassembled WGS sequence"/>
</dbReference>
<reference evidence="2" key="1">
    <citation type="submission" date="2023-06" db="EMBL/GenBank/DDBJ databases">
        <authorList>
            <person name="Kurt Z."/>
        </authorList>
    </citation>
    <scope>NUCLEOTIDE SEQUENCE</scope>
</reference>
<organism evidence="2">
    <name type="scientific">Hexamita inflata</name>
    <dbReference type="NCBI Taxonomy" id="28002"/>
    <lineage>
        <taxon>Eukaryota</taxon>
        <taxon>Metamonada</taxon>
        <taxon>Diplomonadida</taxon>
        <taxon>Hexamitidae</taxon>
        <taxon>Hexamitinae</taxon>
        <taxon>Hexamita</taxon>
    </lineage>
</organism>
<evidence type="ECO:0000313" key="4">
    <source>
        <dbReference type="EMBL" id="CAL6034008.1"/>
    </source>
</evidence>
<evidence type="ECO:0000313" key="1">
    <source>
        <dbReference type="EMBL" id="CAI9970876.1"/>
    </source>
</evidence>
<accession>A0AA86REM5</accession>
<evidence type="ECO:0000313" key="3">
    <source>
        <dbReference type="EMBL" id="CAL6034002.1"/>
    </source>
</evidence>
<keyword evidence="5" id="KW-1185">Reference proteome</keyword>
<proteinExistence type="predicted"/>
<protein>
    <submittedName>
        <fullName evidence="3">Hypothetical_protein</fullName>
    </submittedName>
</protein>
<dbReference type="AlphaFoldDB" id="A0AA86REM5"/>
<comment type="caution">
    <text evidence="2">The sequence shown here is derived from an EMBL/GenBank/DDBJ whole genome shotgun (WGS) entry which is preliminary data.</text>
</comment>
<evidence type="ECO:0000313" key="2">
    <source>
        <dbReference type="EMBL" id="CAI9970879.1"/>
    </source>
</evidence>